<dbReference type="Gene3D" id="2.30.29.30">
    <property type="entry name" value="Pleckstrin-homology domain (PH domain)/Phosphotyrosine-binding domain (PTB)"/>
    <property type="match status" value="1"/>
</dbReference>
<name>A0A8C2Z1Z7_CYCLU</name>
<keyword evidence="1" id="KW-0812">Transmembrane</keyword>
<feature type="domain" description="GRAM" evidence="2">
    <location>
        <begin position="100"/>
        <end position="167"/>
    </location>
</feature>
<keyword evidence="1" id="KW-1133">Transmembrane helix</keyword>
<evidence type="ECO:0000313" key="3">
    <source>
        <dbReference type="Ensembl" id="ENSCLMP00005014105.1"/>
    </source>
</evidence>
<dbReference type="Ensembl" id="ENSCLMT00005015054.1">
    <property type="protein sequence ID" value="ENSCLMP00005014105.1"/>
    <property type="gene ID" value="ENSCLMG00005007457.1"/>
</dbReference>
<dbReference type="GeneID" id="117746138"/>
<dbReference type="Proteomes" id="UP000694565">
    <property type="component" value="Unplaced"/>
</dbReference>
<dbReference type="InterPro" id="IPR052633">
    <property type="entry name" value="GRAM_domain_protein_2B"/>
</dbReference>
<dbReference type="GeneTree" id="ENSGT00940000165115"/>
<gene>
    <name evidence="3" type="primary">LOC117746138</name>
</gene>
<proteinExistence type="predicted"/>
<evidence type="ECO:0000313" key="4">
    <source>
        <dbReference type="Proteomes" id="UP000694565"/>
    </source>
</evidence>
<dbReference type="KEGG" id="clum:117746138"/>
<accession>A0A8C2Z1Z7</accession>
<dbReference type="OrthoDB" id="2162691at2759"/>
<dbReference type="AlphaFoldDB" id="A0A8C2Z1Z7"/>
<dbReference type="SMART" id="SM00568">
    <property type="entry name" value="GRAM"/>
    <property type="match status" value="1"/>
</dbReference>
<organism evidence="3 4">
    <name type="scientific">Cyclopterus lumpus</name>
    <name type="common">Lumpsucker</name>
    <dbReference type="NCBI Taxonomy" id="8103"/>
    <lineage>
        <taxon>Eukaryota</taxon>
        <taxon>Metazoa</taxon>
        <taxon>Chordata</taxon>
        <taxon>Craniata</taxon>
        <taxon>Vertebrata</taxon>
        <taxon>Euteleostomi</taxon>
        <taxon>Actinopterygii</taxon>
        <taxon>Neopterygii</taxon>
        <taxon>Teleostei</taxon>
        <taxon>Neoteleostei</taxon>
        <taxon>Acanthomorphata</taxon>
        <taxon>Eupercaria</taxon>
        <taxon>Perciformes</taxon>
        <taxon>Cottioidei</taxon>
        <taxon>Cottales</taxon>
        <taxon>Cyclopteridae</taxon>
        <taxon>Cyclopterus</taxon>
    </lineage>
</organism>
<dbReference type="InterPro" id="IPR011993">
    <property type="entry name" value="PH-like_dom_sf"/>
</dbReference>
<protein>
    <recommendedName>
        <fullName evidence="2">GRAM domain-containing protein</fullName>
    </recommendedName>
</protein>
<keyword evidence="1" id="KW-0472">Membrane</keyword>
<reference evidence="3" key="2">
    <citation type="submission" date="2025-09" db="UniProtKB">
        <authorList>
            <consortium name="Ensembl"/>
        </authorList>
    </citation>
    <scope>IDENTIFICATION</scope>
</reference>
<dbReference type="PANTHER" id="PTHR46645:SF1">
    <property type="entry name" value="GRAM DOMAIN-CONTAINING PROTEIN"/>
    <property type="match status" value="1"/>
</dbReference>
<sequence length="346" mass="39210">MCMSWKCLFSIMTVRSRRFSLDSSICLDRVGVLDSRRSSSRFSIKKPGECPSLDDARLEIQELNHSLTSSMSAKKQTIAEENIKRSDGLIHKNSFLKHSRTFHKLFQDIPVGENLTHTFTCALQKEVPYHGKLFVSENFVCFHSSVLLKDTKVVIPASSVQGVKKHNSTLSMLSIQTADGEKHTFVSLRHRELCYKLLQTVCSHVQETAVNSSPHVSSAENEADHDVHSSYSSLEDCGDRDLGKGNGIYLDNSFPQMSSEAPTRRNSTIQNTDGDNQAVSWIWRITERVSPLFLLRELRNLSTLFYVYMMLTVLLLLASGYMGLRIIALEEQLSELSVQHREYQQV</sequence>
<feature type="transmembrane region" description="Helical" evidence="1">
    <location>
        <begin position="305"/>
        <end position="324"/>
    </location>
</feature>
<dbReference type="RefSeq" id="XP_034410903.1">
    <property type="nucleotide sequence ID" value="XM_034555012.1"/>
</dbReference>
<dbReference type="PANTHER" id="PTHR46645">
    <property type="entry name" value="GRAM DOMAIN-CONTAINING PROTEIN 2B-RELATED"/>
    <property type="match status" value="1"/>
</dbReference>
<evidence type="ECO:0000259" key="2">
    <source>
        <dbReference type="SMART" id="SM00568"/>
    </source>
</evidence>
<reference evidence="3" key="1">
    <citation type="submission" date="2025-08" db="UniProtKB">
        <authorList>
            <consortium name="Ensembl"/>
        </authorList>
    </citation>
    <scope>IDENTIFICATION</scope>
</reference>
<dbReference type="InterPro" id="IPR004182">
    <property type="entry name" value="GRAM"/>
</dbReference>
<evidence type="ECO:0000256" key="1">
    <source>
        <dbReference type="SAM" id="Phobius"/>
    </source>
</evidence>
<keyword evidence="4" id="KW-1185">Reference proteome</keyword>
<dbReference type="Pfam" id="PF02893">
    <property type="entry name" value="GRAM"/>
    <property type="match status" value="1"/>
</dbReference>